<comment type="similarity">
    <text evidence="2">Belongs to the acyltransferase 3 family.</text>
</comment>
<feature type="transmembrane region" description="Helical" evidence="3">
    <location>
        <begin position="163"/>
        <end position="184"/>
    </location>
</feature>
<feature type="transmembrane region" description="Helical" evidence="3">
    <location>
        <begin position="49"/>
        <end position="66"/>
    </location>
</feature>
<name>A0ABT9FP40_9BACL</name>
<reference evidence="5 6" key="1">
    <citation type="submission" date="2022-10" db="EMBL/GenBank/DDBJ databases">
        <title>Paenibacillus description and whole genome data of maize root bacterial community.</title>
        <authorList>
            <person name="Marton D."/>
            <person name="Farkas M."/>
            <person name="Cserhati M."/>
        </authorList>
    </citation>
    <scope>NUCLEOTIDE SEQUENCE [LARGE SCALE GENOMIC DNA]</scope>
    <source>
        <strain evidence="5 6">P96</strain>
    </source>
</reference>
<sequence length="367" mass="42570">MEQVNERRLDGIDVLRGVAATMIIAFHALFIGGFDGKTSFDPVITKLDIGVRLFYALSAFSLMYGYDKKIEMENGLQKFYVSRFFRIAPLFYLCIIFYLIAMPKWFNTSVEITDLLTNLTFIFGILPGKHESVVWAGWSLGVEWIFYFMFPLFIICSKNIKNTMVLFILSIFIFYNFDILGAELLKISNSAFELNFLHHIVFFISGILSYRLFKVINFNKKVFRITFPVAIISILYLYFFTSFLGERIGDLLMACNFILIILYFSYFPAKYFTNKFFITLGLSSFGLYLLHPIVIIIYLKTDILNKLNLIPQNGNGAFFVFFAFTFLITFILASVSYKFFEYPMMKLGKKIANKKSIDIGTEKRKIA</sequence>
<proteinExistence type="inferred from homology"/>
<dbReference type="Proteomes" id="UP001241848">
    <property type="component" value="Unassembled WGS sequence"/>
</dbReference>
<feature type="transmembrane region" description="Helical" evidence="3">
    <location>
        <begin position="276"/>
        <end position="299"/>
    </location>
</feature>
<keyword evidence="3" id="KW-0472">Membrane</keyword>
<dbReference type="RefSeq" id="WP_305754130.1">
    <property type="nucleotide sequence ID" value="NZ_JAPCKK010000012.1"/>
</dbReference>
<evidence type="ECO:0000259" key="4">
    <source>
        <dbReference type="Pfam" id="PF01757"/>
    </source>
</evidence>
<comment type="subcellular location">
    <subcellularLocation>
        <location evidence="1">Membrane</location>
    </subcellularLocation>
</comment>
<organism evidence="5 6">
    <name type="scientific">Paenibacillus zeirhizosphaerae</name>
    <dbReference type="NCBI Taxonomy" id="2987519"/>
    <lineage>
        <taxon>Bacteria</taxon>
        <taxon>Bacillati</taxon>
        <taxon>Bacillota</taxon>
        <taxon>Bacilli</taxon>
        <taxon>Bacillales</taxon>
        <taxon>Paenibacillaceae</taxon>
        <taxon>Paenibacillus</taxon>
    </lineage>
</organism>
<feature type="transmembrane region" description="Helical" evidence="3">
    <location>
        <begin position="196"/>
        <end position="213"/>
    </location>
</feature>
<keyword evidence="5" id="KW-0012">Acyltransferase</keyword>
<comment type="caution">
    <text evidence="5">The sequence shown here is derived from an EMBL/GenBank/DDBJ whole genome shotgun (WGS) entry which is preliminary data.</text>
</comment>
<feature type="domain" description="Acyltransferase 3" evidence="4">
    <location>
        <begin position="10"/>
        <end position="333"/>
    </location>
</feature>
<keyword evidence="3" id="KW-1133">Transmembrane helix</keyword>
<feature type="transmembrane region" description="Helical" evidence="3">
    <location>
        <begin position="12"/>
        <end position="34"/>
    </location>
</feature>
<gene>
    <name evidence="5" type="ORF">OIN60_06945</name>
</gene>
<keyword evidence="6" id="KW-1185">Reference proteome</keyword>
<dbReference type="InterPro" id="IPR002656">
    <property type="entry name" value="Acyl_transf_3_dom"/>
</dbReference>
<feature type="transmembrane region" description="Helical" evidence="3">
    <location>
        <begin position="319"/>
        <end position="340"/>
    </location>
</feature>
<dbReference type="EMBL" id="JAPCKK010000012">
    <property type="protein sequence ID" value="MDP4096503.1"/>
    <property type="molecule type" value="Genomic_DNA"/>
</dbReference>
<evidence type="ECO:0000256" key="1">
    <source>
        <dbReference type="ARBA" id="ARBA00004370"/>
    </source>
</evidence>
<evidence type="ECO:0000256" key="3">
    <source>
        <dbReference type="SAM" id="Phobius"/>
    </source>
</evidence>
<keyword evidence="5" id="KW-0808">Transferase</keyword>
<dbReference type="InterPro" id="IPR050879">
    <property type="entry name" value="Acyltransferase_3"/>
</dbReference>
<accession>A0ABT9FP40</accession>
<protein>
    <submittedName>
        <fullName evidence="5">Acyltransferase</fullName>
    </submittedName>
</protein>
<evidence type="ECO:0000256" key="2">
    <source>
        <dbReference type="ARBA" id="ARBA00007400"/>
    </source>
</evidence>
<feature type="transmembrane region" description="Helical" evidence="3">
    <location>
        <begin position="251"/>
        <end position="269"/>
    </location>
</feature>
<dbReference type="PANTHER" id="PTHR23028">
    <property type="entry name" value="ACETYLTRANSFERASE"/>
    <property type="match status" value="1"/>
</dbReference>
<feature type="transmembrane region" description="Helical" evidence="3">
    <location>
        <begin position="87"/>
        <end position="106"/>
    </location>
</feature>
<evidence type="ECO:0000313" key="6">
    <source>
        <dbReference type="Proteomes" id="UP001241848"/>
    </source>
</evidence>
<keyword evidence="3" id="KW-0812">Transmembrane</keyword>
<evidence type="ECO:0000313" key="5">
    <source>
        <dbReference type="EMBL" id="MDP4096503.1"/>
    </source>
</evidence>
<dbReference type="PANTHER" id="PTHR23028:SF53">
    <property type="entry name" value="ACYL_TRANSF_3 DOMAIN-CONTAINING PROTEIN"/>
    <property type="match status" value="1"/>
</dbReference>
<dbReference type="Pfam" id="PF01757">
    <property type="entry name" value="Acyl_transf_3"/>
    <property type="match status" value="1"/>
</dbReference>
<feature type="transmembrane region" description="Helical" evidence="3">
    <location>
        <begin position="135"/>
        <end position="156"/>
    </location>
</feature>
<feature type="transmembrane region" description="Helical" evidence="3">
    <location>
        <begin position="225"/>
        <end position="245"/>
    </location>
</feature>
<dbReference type="GO" id="GO:0016746">
    <property type="term" value="F:acyltransferase activity"/>
    <property type="evidence" value="ECO:0007669"/>
    <property type="project" value="UniProtKB-KW"/>
</dbReference>